<dbReference type="GeneID" id="107262976"/>
<dbReference type="PANTHER" id="PTHR11552:SF217">
    <property type="entry name" value="GLUCOSE DEHYDROGENASE [FAD, QUINONE]"/>
    <property type="match status" value="1"/>
</dbReference>
<dbReference type="PIRSF" id="PIRSF000137">
    <property type="entry name" value="Alcohol_oxidase"/>
    <property type="match status" value="1"/>
</dbReference>
<dbReference type="PROSITE" id="PS00624">
    <property type="entry name" value="GMC_OXRED_2"/>
    <property type="match status" value="1"/>
</dbReference>
<dbReference type="Gene3D" id="3.50.50.60">
    <property type="entry name" value="FAD/NAD(P)-binding domain"/>
    <property type="match status" value="1"/>
</dbReference>
<dbReference type="SUPFAM" id="SSF54373">
    <property type="entry name" value="FAD-linked reductases, C-terminal domain"/>
    <property type="match status" value="1"/>
</dbReference>
<evidence type="ECO:0000256" key="2">
    <source>
        <dbReference type="PIRSR" id="PIRSR000137-2"/>
    </source>
</evidence>
<dbReference type="RefSeq" id="XP_015585224.1">
    <property type="nucleotide sequence ID" value="XM_015729738.2"/>
</dbReference>
<comment type="cofactor">
    <cofactor evidence="2">
        <name>FAD</name>
        <dbReference type="ChEBI" id="CHEBI:57692"/>
    </cofactor>
</comment>
<feature type="binding site" evidence="2">
    <location>
        <position position="149"/>
    </location>
    <ligand>
        <name>FAD</name>
        <dbReference type="ChEBI" id="CHEBI:57692"/>
    </ligand>
</feature>
<dbReference type="KEGG" id="ccin:107262976"/>
<dbReference type="InterPro" id="IPR007867">
    <property type="entry name" value="GMC_OxRtase_C"/>
</dbReference>
<dbReference type="Pfam" id="PF05199">
    <property type="entry name" value="GMC_oxred_C"/>
    <property type="match status" value="1"/>
</dbReference>
<keyword evidence="4" id="KW-1185">Reference proteome</keyword>
<accession>A0AAJ7BG33</accession>
<dbReference type="AlphaFoldDB" id="A0AAJ7BG33"/>
<dbReference type="InterPro" id="IPR012132">
    <property type="entry name" value="GMC_OxRdtase"/>
</dbReference>
<evidence type="ECO:0000259" key="3">
    <source>
        <dbReference type="PROSITE" id="PS00624"/>
    </source>
</evidence>
<dbReference type="GO" id="GO:0050660">
    <property type="term" value="F:flavin adenine dinucleotide binding"/>
    <property type="evidence" value="ECO:0007669"/>
    <property type="project" value="InterPro"/>
</dbReference>
<dbReference type="Proteomes" id="UP000694920">
    <property type="component" value="Unplaced"/>
</dbReference>
<dbReference type="Pfam" id="PF00732">
    <property type="entry name" value="GMC_oxred_N"/>
    <property type="match status" value="1"/>
</dbReference>
<name>A0AAJ7BG33_CEPCN</name>
<comment type="similarity">
    <text evidence="1">Belongs to the GMC oxidoreductase family.</text>
</comment>
<keyword evidence="2" id="KW-0285">Flavoprotein</keyword>
<organism evidence="4 5">
    <name type="scientific">Cephus cinctus</name>
    <name type="common">Wheat stem sawfly</name>
    <dbReference type="NCBI Taxonomy" id="211228"/>
    <lineage>
        <taxon>Eukaryota</taxon>
        <taxon>Metazoa</taxon>
        <taxon>Ecdysozoa</taxon>
        <taxon>Arthropoda</taxon>
        <taxon>Hexapoda</taxon>
        <taxon>Insecta</taxon>
        <taxon>Pterygota</taxon>
        <taxon>Neoptera</taxon>
        <taxon>Endopterygota</taxon>
        <taxon>Hymenoptera</taxon>
        <taxon>Cephoidea</taxon>
        <taxon>Cephidae</taxon>
        <taxon>Cephus</taxon>
    </lineage>
</organism>
<dbReference type="InterPro" id="IPR036188">
    <property type="entry name" value="FAD/NAD-bd_sf"/>
</dbReference>
<feature type="domain" description="Glucose-methanol-choline oxidoreductase N-terminal" evidence="3">
    <location>
        <begin position="318"/>
        <end position="332"/>
    </location>
</feature>
<proteinExistence type="inferred from homology"/>
<dbReference type="InterPro" id="IPR000172">
    <property type="entry name" value="GMC_OxRdtase_N"/>
</dbReference>
<evidence type="ECO:0000313" key="5">
    <source>
        <dbReference type="RefSeq" id="XP_015585224.1"/>
    </source>
</evidence>
<reference evidence="5" key="1">
    <citation type="submission" date="2025-08" db="UniProtKB">
        <authorList>
            <consortium name="RefSeq"/>
        </authorList>
    </citation>
    <scope>IDENTIFICATION</scope>
</reference>
<protein>
    <submittedName>
        <fullName evidence="5">Glucose dehydrogenase [FAD, quinone]</fullName>
    </submittedName>
</protein>
<evidence type="ECO:0000256" key="1">
    <source>
        <dbReference type="ARBA" id="ARBA00010790"/>
    </source>
</evidence>
<sequence>MSSLYFSNLPMCPDPFVGGPRLTDICHGSQYLLFLTLLNALIEVDPKIGDSCGRIDPVTNPDDSYDFVVIGSGSAGAVVAGRLGEVPEWRVLLLEAGPDEPSGADIPSNLQAYIKTDIDWQFYTRNESFACLARNGSCYWPRGKNLGGTSVHHGMAYHRGNSKDYERWVAMGNTGWSWEEVMPYFLKSEDNREINRVGNTHHATGGPMPVERFPWQPSFAWDILAAAEEKGYGVTEDLVGDKITGFTVAQTNSKDGVRVSSAAAFLRPHKNRTNLHTALYATATKILFEKKRAVGVEYLLNGEPRSVKVSREVIVSAGTVKSPQLLLLSGIGPEDQLRSMGIEVVQELPGVGENLQNHVSYGLDFVLDEKEYDDLNVHSADQYLRNRTGPMSSTGLAQVTGILASSYTKPDDPDLQIFFAGYQAACKNNIGTSDLLSLGNDQRTVRFTAVNLHTRSRGRLTLASKDPLDDPHIWSNDLEDPLDVKVVVEGLNVLLDLANSTVMRKHNLTLATAPRAECAQHVFPSNAYWSCAVHQDTRTENHQVGSCKMGPRSDPTSVVDPELKVHGLDGIRVADASVMPIVVSGNPAGAITMIGERAADFVKGKWNKL</sequence>
<dbReference type="SUPFAM" id="SSF51905">
    <property type="entry name" value="FAD/NAD(P)-binding domain"/>
    <property type="match status" value="1"/>
</dbReference>
<gene>
    <name evidence="5" type="primary">LOC107262976</name>
</gene>
<dbReference type="Gene3D" id="3.30.560.10">
    <property type="entry name" value="Glucose Oxidase, domain 3"/>
    <property type="match status" value="1"/>
</dbReference>
<dbReference type="PANTHER" id="PTHR11552">
    <property type="entry name" value="GLUCOSE-METHANOL-CHOLINE GMC OXIDOREDUCTASE"/>
    <property type="match status" value="1"/>
</dbReference>
<keyword evidence="2" id="KW-0274">FAD</keyword>
<dbReference type="GO" id="GO:0016614">
    <property type="term" value="F:oxidoreductase activity, acting on CH-OH group of donors"/>
    <property type="evidence" value="ECO:0007669"/>
    <property type="project" value="InterPro"/>
</dbReference>
<evidence type="ECO:0000313" key="4">
    <source>
        <dbReference type="Proteomes" id="UP000694920"/>
    </source>
</evidence>